<protein>
    <submittedName>
        <fullName evidence="1">Uncharacterized protein</fullName>
    </submittedName>
</protein>
<keyword evidence="2" id="KW-1185">Reference proteome</keyword>
<accession>A0A078B223</accession>
<evidence type="ECO:0000313" key="1">
    <source>
        <dbReference type="EMBL" id="CDW88549.1"/>
    </source>
</evidence>
<sequence length="222" mass="24327">MRKPPASSMNPYARYSLQAANTTIAVKPNVSASFNASKYDGNCMVCINKGYSFCQDYKSCLPINATCPFGLKFNLTTGCPTQQGCNFGAQGIAYVANPNVTGGIKSDGSMIFNATANYPCYITLINDQLNKVQYNLVGNNITVQMMSIQYPNSQFSKSAMKLGEPYVIEPYDNMTYLYVGSLNNQQQLTRITWQVISGSFGVQQVVNSLSLISALVMASYYI</sequence>
<dbReference type="InParanoid" id="A0A078B223"/>
<reference evidence="1 2" key="1">
    <citation type="submission" date="2014-06" db="EMBL/GenBank/DDBJ databases">
        <authorList>
            <person name="Swart Estienne"/>
        </authorList>
    </citation>
    <scope>NUCLEOTIDE SEQUENCE [LARGE SCALE GENOMIC DNA]</scope>
    <source>
        <strain evidence="1 2">130c</strain>
    </source>
</reference>
<dbReference type="AlphaFoldDB" id="A0A078B223"/>
<evidence type="ECO:0000313" key="2">
    <source>
        <dbReference type="Proteomes" id="UP000039865"/>
    </source>
</evidence>
<proteinExistence type="predicted"/>
<dbReference type="Proteomes" id="UP000039865">
    <property type="component" value="Unassembled WGS sequence"/>
</dbReference>
<organism evidence="1 2">
    <name type="scientific">Stylonychia lemnae</name>
    <name type="common">Ciliate</name>
    <dbReference type="NCBI Taxonomy" id="5949"/>
    <lineage>
        <taxon>Eukaryota</taxon>
        <taxon>Sar</taxon>
        <taxon>Alveolata</taxon>
        <taxon>Ciliophora</taxon>
        <taxon>Intramacronucleata</taxon>
        <taxon>Spirotrichea</taxon>
        <taxon>Stichotrichia</taxon>
        <taxon>Sporadotrichida</taxon>
        <taxon>Oxytrichidae</taxon>
        <taxon>Stylonychinae</taxon>
        <taxon>Stylonychia</taxon>
    </lineage>
</organism>
<dbReference type="EMBL" id="CCKQ01016690">
    <property type="protein sequence ID" value="CDW88549.1"/>
    <property type="molecule type" value="Genomic_DNA"/>
</dbReference>
<name>A0A078B223_STYLE</name>
<gene>
    <name evidence="1" type="primary">Contig11763.g12576</name>
    <name evidence="1" type="ORF">STYLEM_17671</name>
</gene>